<name>A0A5R9G8X8_9BACL</name>
<dbReference type="UniPathway" id="UPA00632"/>
<comment type="pathway">
    <text evidence="5">Cell wall biogenesis; teichoic acid biosynthesis.</text>
</comment>
<comment type="similarity">
    <text evidence="5">Belongs to the glycosyltransferase 26 family. TagA/TarA subfamily.</text>
</comment>
<dbReference type="AlphaFoldDB" id="A0A5R9G8X8"/>
<evidence type="ECO:0000256" key="5">
    <source>
        <dbReference type="HAMAP-Rule" id="MF_02070"/>
    </source>
</evidence>
<dbReference type="GO" id="GO:0047244">
    <property type="term" value="F:N-acetylglucosaminyldiphosphoundecaprenol N-acetyl-beta-D-mannosaminyltransferase activity"/>
    <property type="evidence" value="ECO:0007669"/>
    <property type="project" value="UniProtKB-UniRule"/>
</dbReference>
<dbReference type="EMBL" id="VCIW01000014">
    <property type="protein sequence ID" value="TLS50550.1"/>
    <property type="molecule type" value="Genomic_DNA"/>
</dbReference>
<dbReference type="InterPro" id="IPR004629">
    <property type="entry name" value="WecG_TagA_CpsF"/>
</dbReference>
<dbReference type="HAMAP" id="MF_02070">
    <property type="entry name" value="TagA_TarA"/>
    <property type="match status" value="1"/>
</dbReference>
<dbReference type="GO" id="GO:0019350">
    <property type="term" value="P:teichoic acid biosynthetic process"/>
    <property type="evidence" value="ECO:0007669"/>
    <property type="project" value="UniProtKB-UniRule"/>
</dbReference>
<keyword evidence="3 5" id="KW-0777">Teichoic acid biosynthesis</keyword>
<evidence type="ECO:0000313" key="6">
    <source>
        <dbReference type="EMBL" id="TLS50550.1"/>
    </source>
</evidence>
<dbReference type="NCBIfam" id="TIGR00696">
    <property type="entry name" value="wecG_tagA_cpsF"/>
    <property type="match status" value="1"/>
</dbReference>
<keyword evidence="2 5" id="KW-0808">Transferase</keyword>
<dbReference type="EC" id="2.4.1.187" evidence="5"/>
<dbReference type="CDD" id="cd06533">
    <property type="entry name" value="Glyco_transf_WecG_TagA"/>
    <property type="match status" value="1"/>
</dbReference>
<dbReference type="Proteomes" id="UP000309676">
    <property type="component" value="Unassembled WGS sequence"/>
</dbReference>
<comment type="function">
    <text evidence="5">Catalyzes the conversion of GlcNAc-PP-undecaprenol into ManNAc-GlcNAc-PP-undecaprenol, the first committed lipid intermediate in the de novo synthesis of teichoic acid.</text>
</comment>
<keyword evidence="1 5" id="KW-0328">Glycosyltransferase</keyword>
<dbReference type="Pfam" id="PF03808">
    <property type="entry name" value="Glyco_tran_WecG"/>
    <property type="match status" value="1"/>
</dbReference>
<protein>
    <recommendedName>
        <fullName evidence="5">N-acetylglucosaminyldiphosphoundecaprenol N-acetyl-beta-D-mannosaminyltransferase</fullName>
        <ecNumber evidence="5">2.4.1.187</ecNumber>
    </recommendedName>
    <alternativeName>
        <fullName evidence="5">N-acetylmannosaminyltransferase</fullName>
    </alternativeName>
    <alternativeName>
        <fullName evidence="5">UDP-N-acetylmannosamine transferase</fullName>
    </alternativeName>
    <alternativeName>
        <fullName evidence="5">UDP-N-acetylmannosamine:N-acetylglucosaminyl pyrophosphorylundecaprenol N-acetylmannosaminyltransferase</fullName>
    </alternativeName>
</protein>
<proteinExistence type="inferred from homology"/>
<comment type="catalytic activity">
    <reaction evidence="5">
        <text>UDP-N-acetyl-alpha-D-mannosamine + N-acetyl-alpha-D-glucosaminyl-di-trans,octa-cis-undecaprenyl diphosphate = N-acetyl-beta-D-mannosaminyl-(1-&gt;4)-N-acetyl-alpha-D-glucosaminyl di-trans,octa-cis-undecaprenyl diphosphate + UDP + H(+)</text>
        <dbReference type="Rhea" id="RHEA:16053"/>
        <dbReference type="ChEBI" id="CHEBI:15378"/>
        <dbReference type="ChEBI" id="CHEBI:58223"/>
        <dbReference type="ChEBI" id="CHEBI:62959"/>
        <dbReference type="ChEBI" id="CHEBI:68623"/>
        <dbReference type="ChEBI" id="CHEBI:132210"/>
        <dbReference type="EC" id="2.4.1.187"/>
    </reaction>
</comment>
<evidence type="ECO:0000256" key="2">
    <source>
        <dbReference type="ARBA" id="ARBA00022679"/>
    </source>
</evidence>
<evidence type="ECO:0000313" key="7">
    <source>
        <dbReference type="Proteomes" id="UP000309676"/>
    </source>
</evidence>
<comment type="caution">
    <text evidence="6">The sequence shown here is derived from an EMBL/GenBank/DDBJ whole genome shotgun (WGS) entry which is preliminary data.</text>
</comment>
<organism evidence="6 7">
    <name type="scientific">Paenibacillus antri</name>
    <dbReference type="NCBI Taxonomy" id="2582848"/>
    <lineage>
        <taxon>Bacteria</taxon>
        <taxon>Bacillati</taxon>
        <taxon>Bacillota</taxon>
        <taxon>Bacilli</taxon>
        <taxon>Bacillales</taxon>
        <taxon>Paenibacillaceae</taxon>
        <taxon>Paenibacillus</taxon>
    </lineage>
</organism>
<dbReference type="RefSeq" id="WP_138195917.1">
    <property type="nucleotide sequence ID" value="NZ_VCIW01000014.1"/>
</dbReference>
<sequence length="252" mass="28662">METTVSKAETVTLFGVEVSKMGMRQTVDYLADAVRRRRATHVVTANPIMFMTGFENESFMRMLREADLVVPDGAGLVWAARRLGKPVAERVAGFDLVQELFRVGTREGWNVYLLGTSQELIEAARDRIAEKYPGLRIVGCRNGFFGPDEDDEVVRDIAEAKPDLLLVGRSTYTQDPWIAQHHQRLNVPVMIGVGGSFDVMSGKLKRAPRWMQKAGLEWAHRLMLEPTRWRRMLVLPKFALKVMVFGEKQRTR</sequence>
<dbReference type="PANTHER" id="PTHR34136">
    <property type="match status" value="1"/>
</dbReference>
<keyword evidence="4 5" id="KW-0961">Cell wall biogenesis/degradation</keyword>
<evidence type="ECO:0000256" key="3">
    <source>
        <dbReference type="ARBA" id="ARBA00022944"/>
    </source>
</evidence>
<dbReference type="GO" id="GO:0071555">
    <property type="term" value="P:cell wall organization"/>
    <property type="evidence" value="ECO:0007669"/>
    <property type="project" value="UniProtKB-KW"/>
</dbReference>
<accession>A0A5R9G8X8</accession>
<dbReference type="PANTHER" id="PTHR34136:SF1">
    <property type="entry name" value="UDP-N-ACETYL-D-MANNOSAMINURONIC ACID TRANSFERASE"/>
    <property type="match status" value="1"/>
</dbReference>
<evidence type="ECO:0000256" key="4">
    <source>
        <dbReference type="ARBA" id="ARBA00023316"/>
    </source>
</evidence>
<evidence type="ECO:0000256" key="1">
    <source>
        <dbReference type="ARBA" id="ARBA00022676"/>
    </source>
</evidence>
<dbReference type="InterPro" id="IPR034714">
    <property type="entry name" value="TagA_TarA"/>
</dbReference>
<reference evidence="6 7" key="1">
    <citation type="submission" date="2019-05" db="EMBL/GenBank/DDBJ databases">
        <authorList>
            <person name="Narsing Rao M.P."/>
            <person name="Li W.J."/>
        </authorList>
    </citation>
    <scope>NUCLEOTIDE SEQUENCE [LARGE SCALE GENOMIC DNA]</scope>
    <source>
        <strain evidence="6 7">SYSU_K30003</strain>
    </source>
</reference>
<keyword evidence="7" id="KW-1185">Reference proteome</keyword>
<gene>
    <name evidence="6" type="ORF">FE782_19495</name>
</gene>
<dbReference type="OrthoDB" id="9771846at2"/>